<sequence length="106" mass="11637">MTTKNAAMSTAGSVALDDLAHDVELLRIVEEQIGRLTSLKNTLRGTLKARLGEAQIGTVNSVPVIRWSSEFRVSVVVGVLRQRYPEVARECEDISQVRKFEVLAAA</sequence>
<organism evidence="1 2">
    <name type="scientific">Lentzea indica</name>
    <dbReference type="NCBI Taxonomy" id="2604800"/>
    <lineage>
        <taxon>Bacteria</taxon>
        <taxon>Bacillati</taxon>
        <taxon>Actinomycetota</taxon>
        <taxon>Actinomycetes</taxon>
        <taxon>Pseudonocardiales</taxon>
        <taxon>Pseudonocardiaceae</taxon>
        <taxon>Lentzea</taxon>
    </lineage>
</organism>
<name>A0ABX1FIH4_9PSEU</name>
<evidence type="ECO:0000313" key="1">
    <source>
        <dbReference type="EMBL" id="NKE58773.1"/>
    </source>
</evidence>
<dbReference type="EMBL" id="VSRL01000064">
    <property type="protein sequence ID" value="NKE58773.1"/>
    <property type="molecule type" value="Genomic_DNA"/>
</dbReference>
<dbReference type="Proteomes" id="UP001515943">
    <property type="component" value="Unassembled WGS sequence"/>
</dbReference>
<accession>A0ABX1FIH4</accession>
<protein>
    <submittedName>
        <fullName evidence="1">Uncharacterized protein</fullName>
    </submittedName>
</protein>
<keyword evidence="2" id="KW-1185">Reference proteome</keyword>
<evidence type="ECO:0000313" key="2">
    <source>
        <dbReference type="Proteomes" id="UP001515943"/>
    </source>
</evidence>
<dbReference type="RefSeq" id="WP_167975430.1">
    <property type="nucleotide sequence ID" value="NZ_VSRL01000064.1"/>
</dbReference>
<gene>
    <name evidence="1" type="ORF">FXN61_18945</name>
</gene>
<reference evidence="1 2" key="1">
    <citation type="submission" date="2019-08" db="EMBL/GenBank/DDBJ databases">
        <title>Lentzea from Indian Himalayas.</title>
        <authorList>
            <person name="Mandal S."/>
            <person name="Mallick Gupta A."/>
            <person name="Maiti P.K."/>
            <person name="Sarkar J."/>
            <person name="Mandal S."/>
        </authorList>
    </citation>
    <scope>NUCLEOTIDE SEQUENCE [LARGE SCALE GENOMIC DNA]</scope>
    <source>
        <strain evidence="1 2">PSKA42</strain>
    </source>
</reference>
<proteinExistence type="predicted"/>
<comment type="caution">
    <text evidence="1">The sequence shown here is derived from an EMBL/GenBank/DDBJ whole genome shotgun (WGS) entry which is preliminary data.</text>
</comment>